<dbReference type="PANTHER" id="PTHR46532">
    <property type="entry name" value="MALE FERTILITY FACTOR KL5"/>
    <property type="match status" value="1"/>
</dbReference>
<evidence type="ECO:0000313" key="4">
    <source>
        <dbReference type="EMBL" id="GFT72631.1"/>
    </source>
</evidence>
<proteinExistence type="inferred from homology"/>
<keyword evidence="5" id="KW-1185">Reference proteome</keyword>
<sequence>MEDTRLQWMKDLIYRFLSIHVNDEAFDELITDENNRAIILNLFSASKKSQRCIFFYSDTVEEEIERDDAIEESEEIPKPDISQSSRSIESVSEAASESSVEKEKEAVPKSEKDADVSDEDSSKRDSDEKSENTGENDATPRSNEGKTTTTLMLIVKKTKLFLIFNITRFVSGRSYVYFHLRKSEPIPKTETFEEANRVMPQYFQLGCLSQHPIICIDKMITLLYNPLFEDENRKVHLSVEDYQVDDNEMSVLSSDFNREVEDFIYSTKQIISQIEKPFMFSLPELPENISLEDLAQETEYVTEAQEITNEWNTVLRNLLHEISEMNPPESGLLEEIHFWRAQELKLSICSDQMSHATVLRTIKILKFAEIDISTFETSMKNIEDLLNKVTDKMSYLSVLKRNAEYLLSENSKDDAKKILFDTFVILRVAWVQSDYFNIDDNMCRLLKGISMLLRNRVKKEARINSLFRKPLPQISKIVKESVEILQYWKKLYMDESEKIKKYGASYWWRFDTRILFDEIDHVVSVCEDIDRVSQVLQELYNIFNTNLRFFVEDMEDLSSLQNRIFGMTSIIQFADVDAFDPKFKSEWHRIIQVFYRDVRTFEDQMKLFIGKMFQTSLTWENAYILSKSFDKFSISPSIREFILKSRTDMLKQFIKEISETENHFLTYERHPPKLDVIPETASAVLWVRDLLIKISKPMSKISDLLTDNDKDVEVQVRFKKVEKRILSYRKEKYEAWKLSSHENLNKFLQTNLLKKFQSYQTKLINPTQLEEAMMYKVNFPLYLEEVSIEARIFEELGYEIPLFVKNVVLQEKSFYKQRNKIKFISEELSDIFSDLKKEEISILRSPIENVVSVLDLGVNQILWESTDVPEFLKKAKQAIDIFRSLVQQMKNIVSEIDNKIKSLSKCDLFQFAKIEDSIPTCEVFFEEAKMKMDRKVDYMVNIYVSLEPLLKKVESISCKTSTGKAAQMKDYYYACEERILQSLKIMMITNLEYFRDEILENFIFPYVETAFKSKDELITSSIIRIKLIFVNFMTSAIESTRKLVRWLDGTCIESSPFSYTEKKAQMEFSYYLDLSIHPQIKKLVLETINSFFIYVDKQNSQ</sequence>
<dbReference type="GO" id="GO:0005858">
    <property type="term" value="C:axonemal dynein complex"/>
    <property type="evidence" value="ECO:0007669"/>
    <property type="project" value="TreeGrafter"/>
</dbReference>
<keyword evidence="4" id="KW-0282">Flagellum</keyword>
<reference evidence="4" key="1">
    <citation type="submission" date="2020-08" db="EMBL/GenBank/DDBJ databases">
        <title>Multicomponent nature underlies the extraordinary mechanical properties of spider dragline silk.</title>
        <authorList>
            <person name="Kono N."/>
            <person name="Nakamura H."/>
            <person name="Mori M."/>
            <person name="Yoshida Y."/>
            <person name="Ohtoshi R."/>
            <person name="Malay A.D."/>
            <person name="Moran D.A.P."/>
            <person name="Tomita M."/>
            <person name="Numata K."/>
            <person name="Arakawa K."/>
        </authorList>
    </citation>
    <scope>NUCLEOTIDE SEQUENCE</scope>
</reference>
<feature type="compositionally biased region" description="Basic and acidic residues" evidence="2">
    <location>
        <begin position="99"/>
        <end position="132"/>
    </location>
</feature>
<evidence type="ECO:0000313" key="5">
    <source>
        <dbReference type="Proteomes" id="UP000887013"/>
    </source>
</evidence>
<accession>A0A8X6U267</accession>
<dbReference type="GO" id="GO:0007018">
    <property type="term" value="P:microtubule-based movement"/>
    <property type="evidence" value="ECO:0007669"/>
    <property type="project" value="InterPro"/>
</dbReference>
<dbReference type="EMBL" id="BMAW01116898">
    <property type="protein sequence ID" value="GFT72631.1"/>
    <property type="molecule type" value="Genomic_DNA"/>
</dbReference>
<feature type="region of interest" description="Disordered" evidence="2">
    <location>
        <begin position="65"/>
        <end position="144"/>
    </location>
</feature>
<gene>
    <name evidence="4" type="primary">DHC1</name>
    <name evidence="4" type="ORF">NPIL_403411</name>
</gene>
<feature type="domain" description="Dynein heavy chain tail" evidence="3">
    <location>
        <begin position="304"/>
        <end position="871"/>
    </location>
</feature>
<dbReference type="PANTHER" id="PTHR46532:SF4">
    <property type="entry name" value="AAA+ ATPASE DOMAIN-CONTAINING PROTEIN"/>
    <property type="match status" value="1"/>
</dbReference>
<evidence type="ECO:0000256" key="1">
    <source>
        <dbReference type="ARBA" id="ARBA00008887"/>
    </source>
</evidence>
<keyword evidence="4" id="KW-0969">Cilium</keyword>
<dbReference type="Proteomes" id="UP000887013">
    <property type="component" value="Unassembled WGS sequence"/>
</dbReference>
<dbReference type="AlphaFoldDB" id="A0A8X6U267"/>
<comment type="similarity">
    <text evidence="1">Belongs to the dynein heavy chain family.</text>
</comment>
<feature type="compositionally biased region" description="Low complexity" evidence="2">
    <location>
        <begin position="82"/>
        <end position="98"/>
    </location>
</feature>
<dbReference type="InterPro" id="IPR026983">
    <property type="entry name" value="DHC"/>
</dbReference>
<protein>
    <submittedName>
        <fullName evidence="4">Dynein-1-alpha heavy chain, flagellar inner arm I1 complex</fullName>
    </submittedName>
</protein>
<comment type="caution">
    <text evidence="4">The sequence shown here is derived from an EMBL/GenBank/DDBJ whole genome shotgun (WGS) entry which is preliminary data.</text>
</comment>
<feature type="compositionally biased region" description="Acidic residues" evidence="2">
    <location>
        <begin position="65"/>
        <end position="74"/>
    </location>
</feature>
<evidence type="ECO:0000259" key="3">
    <source>
        <dbReference type="Pfam" id="PF08385"/>
    </source>
</evidence>
<keyword evidence="4" id="KW-0966">Cell projection</keyword>
<organism evidence="4 5">
    <name type="scientific">Nephila pilipes</name>
    <name type="common">Giant wood spider</name>
    <name type="synonym">Nephila maculata</name>
    <dbReference type="NCBI Taxonomy" id="299642"/>
    <lineage>
        <taxon>Eukaryota</taxon>
        <taxon>Metazoa</taxon>
        <taxon>Ecdysozoa</taxon>
        <taxon>Arthropoda</taxon>
        <taxon>Chelicerata</taxon>
        <taxon>Arachnida</taxon>
        <taxon>Araneae</taxon>
        <taxon>Araneomorphae</taxon>
        <taxon>Entelegynae</taxon>
        <taxon>Araneoidea</taxon>
        <taxon>Nephilidae</taxon>
        <taxon>Nephila</taxon>
    </lineage>
</organism>
<feature type="compositionally biased region" description="Polar residues" evidence="2">
    <location>
        <begin position="133"/>
        <end position="144"/>
    </location>
</feature>
<name>A0A8X6U267_NEPPI</name>
<dbReference type="GO" id="GO:0051959">
    <property type="term" value="F:dynein light intermediate chain binding"/>
    <property type="evidence" value="ECO:0007669"/>
    <property type="project" value="InterPro"/>
</dbReference>
<dbReference type="InterPro" id="IPR013594">
    <property type="entry name" value="Dynein_heavy_tail"/>
</dbReference>
<dbReference type="OrthoDB" id="64868at2759"/>
<dbReference type="GO" id="GO:0045505">
    <property type="term" value="F:dynein intermediate chain binding"/>
    <property type="evidence" value="ECO:0007669"/>
    <property type="project" value="InterPro"/>
</dbReference>
<dbReference type="Pfam" id="PF08385">
    <property type="entry name" value="DHC_N1"/>
    <property type="match status" value="1"/>
</dbReference>
<evidence type="ECO:0000256" key="2">
    <source>
        <dbReference type="SAM" id="MobiDB-lite"/>
    </source>
</evidence>